<dbReference type="AlphaFoldDB" id="A0A7C0Y4F2"/>
<dbReference type="GO" id="GO:0046872">
    <property type="term" value="F:metal ion binding"/>
    <property type="evidence" value="ECO:0007669"/>
    <property type="project" value="UniProtKB-KW"/>
</dbReference>
<organism evidence="9">
    <name type="scientific">Desulfofervidus auxilii</name>
    <dbReference type="NCBI Taxonomy" id="1621989"/>
    <lineage>
        <taxon>Bacteria</taxon>
        <taxon>Pseudomonadati</taxon>
        <taxon>Thermodesulfobacteriota</taxon>
        <taxon>Candidatus Desulfofervidia</taxon>
        <taxon>Candidatus Desulfofervidales</taxon>
        <taxon>Candidatus Desulfofervidaceae</taxon>
        <taxon>Candidatus Desulfofervidus</taxon>
    </lineage>
</organism>
<proteinExistence type="inferred from homology"/>
<comment type="cofactor">
    <cofactor evidence="1">
        <name>FAD</name>
        <dbReference type="ChEBI" id="CHEBI:57692"/>
    </cofactor>
</comment>
<feature type="non-terminal residue" evidence="9">
    <location>
        <position position="372"/>
    </location>
</feature>
<keyword evidence="5" id="KW-0560">Oxidoreductase</keyword>
<name>A0A7C0Y4F2_DESA2</name>
<feature type="domain" description="4Fe-4S ferredoxin-type" evidence="8">
    <location>
        <begin position="102"/>
        <end position="132"/>
    </location>
</feature>
<dbReference type="PANTHER" id="PTHR43498:SF1">
    <property type="entry name" value="COB--COM HETERODISULFIDE REDUCTASE IRON-SULFUR SUBUNIT A"/>
    <property type="match status" value="1"/>
</dbReference>
<dbReference type="SUPFAM" id="SSF54862">
    <property type="entry name" value="4Fe-4S ferredoxins"/>
    <property type="match status" value="1"/>
</dbReference>
<sequence>MKKAKDKIGAVMVIGGGVAGVQACLDLADIGYYVYLVENSSAIGGRMAQLDKIFPTNDCAMCILSPKLVECSRHPNIKIFTLSKVKEVIGEEGNFEVKISQYPRYIDINKCIACGICASICPKKVKDEFNQGLNFRKAAYIKYPQAVPLKYAIDPNVCIKIRRNRCGACEKKCPAKAIDFNDKKKEIILNVGSIILATGFVLYNPNNYEYLNFPNVITSIEFERILSASGPHKGHMVRPSDKKEPDKIAWIQCVGSRNIKEDKGYCSTVCCAHAIKQAIIAKEHSKKPLDTAIFFMDMRTYGKGFEKYYDMAREEGVRFIRSRIHTIERIHGKEDLQIKYIQEGKIKTEIFDMVILSVGLEISKDVIELANK</sequence>
<reference evidence="9" key="1">
    <citation type="journal article" date="2020" name="mSystems">
        <title>Genome- and Community-Level Interaction Insights into Carbon Utilization and Element Cycling Functions of Hydrothermarchaeota in Hydrothermal Sediment.</title>
        <authorList>
            <person name="Zhou Z."/>
            <person name="Liu Y."/>
            <person name="Xu W."/>
            <person name="Pan J."/>
            <person name="Luo Z.H."/>
            <person name="Li M."/>
        </authorList>
    </citation>
    <scope>NUCLEOTIDE SEQUENCE [LARGE SCALE GENOMIC DNA]</scope>
    <source>
        <strain evidence="9">HyVt-233</strain>
    </source>
</reference>
<keyword evidence="4" id="KW-0285">Flavoprotein</keyword>
<dbReference type="SUPFAM" id="SSF51971">
    <property type="entry name" value="Nucleotide-binding domain"/>
    <property type="match status" value="1"/>
</dbReference>
<dbReference type="Proteomes" id="UP000886289">
    <property type="component" value="Unassembled WGS sequence"/>
</dbReference>
<keyword evidence="4" id="KW-0274">FAD</keyword>
<dbReference type="InterPro" id="IPR017896">
    <property type="entry name" value="4Fe4S_Fe-S-bd"/>
</dbReference>
<evidence type="ECO:0000256" key="6">
    <source>
        <dbReference type="ARBA" id="ARBA00023004"/>
    </source>
</evidence>
<evidence type="ECO:0000256" key="2">
    <source>
        <dbReference type="ARBA" id="ARBA00006561"/>
    </source>
</evidence>
<dbReference type="EMBL" id="DRBS01000201">
    <property type="protein sequence ID" value="HDD44237.1"/>
    <property type="molecule type" value="Genomic_DNA"/>
</dbReference>
<dbReference type="GO" id="GO:0016491">
    <property type="term" value="F:oxidoreductase activity"/>
    <property type="evidence" value="ECO:0007669"/>
    <property type="project" value="UniProtKB-KW"/>
</dbReference>
<keyword evidence="6" id="KW-0408">Iron</keyword>
<dbReference type="Pfam" id="PF00037">
    <property type="entry name" value="Fer4"/>
    <property type="match status" value="1"/>
</dbReference>
<evidence type="ECO:0000256" key="7">
    <source>
        <dbReference type="ARBA" id="ARBA00023014"/>
    </source>
</evidence>
<gene>
    <name evidence="9" type="ORF">ENG63_05185</name>
</gene>
<dbReference type="PANTHER" id="PTHR43498">
    <property type="entry name" value="FERREDOXIN:COB-COM HETERODISULFIDE REDUCTASE SUBUNIT A"/>
    <property type="match status" value="1"/>
</dbReference>
<evidence type="ECO:0000313" key="9">
    <source>
        <dbReference type="EMBL" id="HDD44237.1"/>
    </source>
</evidence>
<evidence type="ECO:0000256" key="3">
    <source>
        <dbReference type="ARBA" id="ARBA00022723"/>
    </source>
</evidence>
<comment type="caution">
    <text evidence="9">The sequence shown here is derived from an EMBL/GenBank/DDBJ whole genome shotgun (WGS) entry which is preliminary data.</text>
</comment>
<keyword evidence="7" id="KW-0411">Iron-sulfur</keyword>
<evidence type="ECO:0000256" key="5">
    <source>
        <dbReference type="ARBA" id="ARBA00023002"/>
    </source>
</evidence>
<dbReference type="GO" id="GO:0051536">
    <property type="term" value="F:iron-sulfur cluster binding"/>
    <property type="evidence" value="ECO:0007669"/>
    <property type="project" value="UniProtKB-KW"/>
</dbReference>
<accession>A0A7C0Y4F2</accession>
<dbReference type="PROSITE" id="PS51379">
    <property type="entry name" value="4FE4S_FER_2"/>
    <property type="match status" value="2"/>
</dbReference>
<feature type="domain" description="4Fe-4S ferredoxin-type" evidence="8">
    <location>
        <begin position="149"/>
        <end position="183"/>
    </location>
</feature>
<evidence type="ECO:0000256" key="4">
    <source>
        <dbReference type="ARBA" id="ARBA00022827"/>
    </source>
</evidence>
<dbReference type="PROSITE" id="PS00198">
    <property type="entry name" value="4FE4S_FER_1"/>
    <property type="match status" value="1"/>
</dbReference>
<protein>
    <submittedName>
        <fullName evidence="9">CoB--CoM heterodisulfide reductase iron-sulfur subunit A family protein</fullName>
    </submittedName>
</protein>
<dbReference type="InterPro" id="IPR039650">
    <property type="entry name" value="HdrA-like"/>
</dbReference>
<comment type="similarity">
    <text evidence="2">Belongs to the HdrA family.</text>
</comment>
<dbReference type="Gene3D" id="3.30.70.20">
    <property type="match status" value="2"/>
</dbReference>
<dbReference type="InterPro" id="IPR017900">
    <property type="entry name" value="4Fe4S_Fe_S_CS"/>
</dbReference>
<keyword evidence="3" id="KW-0479">Metal-binding</keyword>
<dbReference type="Gene3D" id="3.40.50.720">
    <property type="entry name" value="NAD(P)-binding Rossmann-like Domain"/>
    <property type="match status" value="1"/>
</dbReference>
<evidence type="ECO:0000256" key="1">
    <source>
        <dbReference type="ARBA" id="ARBA00001974"/>
    </source>
</evidence>
<dbReference type="PROSITE" id="PS51257">
    <property type="entry name" value="PROKAR_LIPOPROTEIN"/>
    <property type="match status" value="1"/>
</dbReference>
<evidence type="ECO:0000259" key="8">
    <source>
        <dbReference type="PROSITE" id="PS51379"/>
    </source>
</evidence>